<protein>
    <recommendedName>
        <fullName evidence="1">Riboflavin synthase</fullName>
        <ecNumber evidence="1">2.5.1.9</ecNumber>
    </recommendedName>
</protein>
<feature type="repeat" description="Lumazine-binding" evidence="2">
    <location>
        <begin position="98"/>
        <end position="194"/>
    </location>
</feature>
<comment type="caution">
    <text evidence="4">The sequence shown here is derived from an EMBL/GenBank/DDBJ whole genome shotgun (WGS) entry which is preliminary data.</text>
</comment>
<gene>
    <name evidence="4" type="ORF">KIH79_12560</name>
</gene>
<accession>A0ABS6WI62</accession>
<dbReference type="CDD" id="cd00402">
    <property type="entry name" value="Riboflavin_synthase_like"/>
    <property type="match status" value="1"/>
</dbReference>
<proteinExistence type="predicted"/>
<keyword evidence="4" id="KW-0808">Transferase</keyword>
<feature type="domain" description="Lumazine-binding" evidence="3">
    <location>
        <begin position="1"/>
        <end position="97"/>
    </location>
</feature>
<dbReference type="PANTHER" id="PTHR21098">
    <property type="entry name" value="RIBOFLAVIN SYNTHASE ALPHA CHAIN"/>
    <property type="match status" value="1"/>
</dbReference>
<evidence type="ECO:0000256" key="2">
    <source>
        <dbReference type="PROSITE-ProRule" id="PRU00524"/>
    </source>
</evidence>
<feature type="domain" description="Lumazine-binding" evidence="3">
    <location>
        <begin position="98"/>
        <end position="194"/>
    </location>
</feature>
<dbReference type="NCBIfam" id="TIGR00187">
    <property type="entry name" value="ribE"/>
    <property type="match status" value="1"/>
</dbReference>
<dbReference type="InterPro" id="IPR026017">
    <property type="entry name" value="Lumazine-bd_dom"/>
</dbReference>
<dbReference type="EC" id="2.5.1.9" evidence="1"/>
<dbReference type="InterPro" id="IPR001783">
    <property type="entry name" value="Lumazine-bd"/>
</dbReference>
<reference evidence="4 5" key="1">
    <citation type="submission" date="2021-05" db="EMBL/GenBank/DDBJ databases">
        <title>Phylogenetic classification of ten novel species belonging to the genus Bifidobacterium comprising B. colchicus sp. nov., B. abeli sp. nov., B. bicoloris sp. nov., B. guerezis sp. nov., B. rosaliae sp. nov., B. santillanensis sp. nov., B. argentati sp. nov., B. amazzoni sp. nov., B. pluviali sp. nov., and B. pinnaculum sp. nov.</title>
        <authorList>
            <person name="Lugli G.A."/>
            <person name="Ruiz Garcia L."/>
            <person name="Margolles A."/>
            <person name="Ventura M."/>
        </authorList>
    </citation>
    <scope>NUCLEOTIDE SEQUENCE [LARGE SCALE GENOMIC DNA]</scope>
    <source>
        <strain evidence="4 5">82T10</strain>
    </source>
</reference>
<name>A0ABS6WI62_9BIFI</name>
<dbReference type="PANTHER" id="PTHR21098:SF12">
    <property type="entry name" value="RIBOFLAVIN SYNTHASE"/>
    <property type="match status" value="1"/>
</dbReference>
<dbReference type="PIRSF" id="PIRSF000498">
    <property type="entry name" value="Riboflavin_syn_A"/>
    <property type="match status" value="1"/>
</dbReference>
<evidence type="ECO:0000259" key="3">
    <source>
        <dbReference type="PROSITE" id="PS51177"/>
    </source>
</evidence>
<evidence type="ECO:0000313" key="5">
    <source>
        <dbReference type="Proteomes" id="UP000700815"/>
    </source>
</evidence>
<evidence type="ECO:0000313" key="4">
    <source>
        <dbReference type="EMBL" id="MBW3093725.1"/>
    </source>
</evidence>
<dbReference type="PROSITE" id="PS51177">
    <property type="entry name" value="LUMAZINE_BIND"/>
    <property type="match status" value="2"/>
</dbReference>
<feature type="repeat" description="Lumazine-binding" evidence="2">
    <location>
        <begin position="1"/>
        <end position="97"/>
    </location>
</feature>
<keyword evidence="5" id="KW-1185">Reference proteome</keyword>
<dbReference type="NCBIfam" id="NF006767">
    <property type="entry name" value="PRK09289.1"/>
    <property type="match status" value="1"/>
</dbReference>
<evidence type="ECO:0000256" key="1">
    <source>
        <dbReference type="NCBIfam" id="TIGR00187"/>
    </source>
</evidence>
<dbReference type="Pfam" id="PF00677">
    <property type="entry name" value="Lum_binding"/>
    <property type="match status" value="2"/>
</dbReference>
<sequence>MFTGIVEDLGTVLAVERGADFARLTIDSPVVVTDRTMLGDSIAVNGVCLTVTGLHGTAFTADVMHETLRRSSLGALRCGSHVNVERAMPADGRFSGHFVSGHIDGTGTIASITRDGIATAYAIRAPYALLRAIAEKGSIAVEGISLTVTFANTDAFGVAVIPHTAAHTVLPERRVGDIVNLEIDPLARYVARFMAVPARAADTSADAEASADAASAHADGITEQFLAAHGF</sequence>
<dbReference type="Proteomes" id="UP000700815">
    <property type="component" value="Unassembled WGS sequence"/>
</dbReference>
<organism evidence="4 5">
    <name type="scientific">Bifidobacterium miconis</name>
    <dbReference type="NCBI Taxonomy" id="2834435"/>
    <lineage>
        <taxon>Bacteria</taxon>
        <taxon>Bacillati</taxon>
        <taxon>Actinomycetota</taxon>
        <taxon>Actinomycetes</taxon>
        <taxon>Bifidobacteriales</taxon>
        <taxon>Bifidobacteriaceae</taxon>
        <taxon>Bifidobacterium</taxon>
    </lineage>
</organism>
<dbReference type="GO" id="GO:0004746">
    <property type="term" value="F:riboflavin synthase activity"/>
    <property type="evidence" value="ECO:0007669"/>
    <property type="project" value="UniProtKB-EC"/>
</dbReference>
<dbReference type="EMBL" id="JAHBBH010000073">
    <property type="protein sequence ID" value="MBW3093725.1"/>
    <property type="molecule type" value="Genomic_DNA"/>
</dbReference>
<dbReference type="RefSeq" id="WP_219059691.1">
    <property type="nucleotide sequence ID" value="NZ_JAHBBH010000073.1"/>
</dbReference>